<accession>A0A8H8TY23</accession>
<dbReference type="Pfam" id="PF12222">
    <property type="entry name" value="PNGaseA"/>
    <property type="match status" value="1"/>
</dbReference>
<comment type="caution">
    <text evidence="3">The sequence shown here is derived from an EMBL/GenBank/DDBJ whole genome shotgun (WGS) entry which is preliminary data.</text>
</comment>
<feature type="domain" description="Peptide N-acetyl-beta-D-glucosaminyl asparaginase amidase A N-terminal" evidence="2">
    <location>
        <begin position="228"/>
        <end position="543"/>
    </location>
</feature>
<dbReference type="OrthoDB" id="1612078at2759"/>
<evidence type="ECO:0000313" key="3">
    <source>
        <dbReference type="EMBL" id="TVY26679.1"/>
    </source>
</evidence>
<reference evidence="3 4" key="1">
    <citation type="submission" date="2018-05" db="EMBL/GenBank/DDBJ databases">
        <title>Genome sequencing and assembly of the regulated plant pathogen Lachnellula willkommii and related sister species for the development of diagnostic species identification markers.</title>
        <authorList>
            <person name="Giroux E."/>
            <person name="Bilodeau G."/>
        </authorList>
    </citation>
    <scope>NUCLEOTIDE SEQUENCE [LARGE SCALE GENOMIC DNA]</scope>
    <source>
        <strain evidence="3 4">CBS 185.66</strain>
    </source>
</reference>
<dbReference type="EMBL" id="QGMH01000064">
    <property type="protein sequence ID" value="TVY26679.1"/>
    <property type="molecule type" value="Genomic_DNA"/>
</dbReference>
<keyword evidence="1" id="KW-0472">Membrane</keyword>
<keyword evidence="4" id="KW-1185">Reference proteome</keyword>
<dbReference type="Proteomes" id="UP000431533">
    <property type="component" value="Unassembled WGS sequence"/>
</dbReference>
<protein>
    <submittedName>
        <fullName evidence="3">Peptide-N4-(N-acetyl-beta-glucosaminyl)asparagine amidase A</fullName>
    </submittedName>
</protein>
<sequence>MGGNNETPGQTSYHSVTTVAEALEIARDSEDGIEDPIVRNLLETAIADIWARIVSQPTTYVMSREEFAVFNYFQHPSITPGQTDQLRTQRRFEMEISEDYKPLDSVEGGHMNEKSFLDRSDRVFFKPRRTYQLIWHRPLLLSLAACCIGLLWIFSDCLIASQGGQHGSTSASFDLARHAARTPAATPSSAVLECFQVYQPVLFPSGAVDETVISDGSENTTTIAPTTPASSCEVLLMEHSFGFSYGIPFVGNYTPPNCKFNRVVMNFTVTSQGRQFDRLALMYFGDTEVWRTSTAEPTANGIRWEYIKDMTEYMYFWNSTQKLIFDLGNLIDSTYTGPFNTTLTATFFTAQDTVEPASLIIPISARKGDASAASVFTLPSDNATNTVSFPRNANRAVFSVSACGQAAEEFWWSNVLQSNIDTFVPVDGTLYGYSPFREVQVLIDGQLAGVQWPFPVIFTGGVVPGLWRPIVGIDAFDLREHEIDITPWLPVLCDGNSHTFEIRVAGILDDGENSGTLTESVGSSWYVTGKVFLWQDDDENAITTGPNPTLLLPAPSIAVSQSLTQNSTGANETLTYTTNVSRSLTISTILTTQNGTSLVTWTQSLAVTNYGLFTAFGAIQENNQTTTGTDLSTGGTFYKAAYSYPLYANSAYIVQPDGSGNFTLDASVVRGMHLSIQGEPVFPTGLQPFSSISRSAPLVSGLSGSSLSTAQNGTAHYFGSPGTGTSSGFGSTGQEFGFWGVDVGAVDDTELYYRSVQAVNATIVRDYERLVGVELEGGEYISAGPVEGASEIQVVMGGSQSEGGYWEGAWDSEGVAGSD</sequence>
<keyword evidence="1" id="KW-1133">Transmembrane helix</keyword>
<keyword evidence="1" id="KW-0812">Transmembrane</keyword>
<name>A0A8H8TY23_9HELO</name>
<dbReference type="RefSeq" id="XP_031005467.1">
    <property type="nucleotide sequence ID" value="XM_031149103.1"/>
</dbReference>
<dbReference type="AlphaFoldDB" id="A0A8H8TY23"/>
<evidence type="ECO:0000259" key="2">
    <source>
        <dbReference type="Pfam" id="PF12222"/>
    </source>
</evidence>
<evidence type="ECO:0000256" key="1">
    <source>
        <dbReference type="SAM" id="Phobius"/>
    </source>
</evidence>
<proteinExistence type="predicted"/>
<dbReference type="PANTHER" id="PTHR31104">
    <property type="entry name" value="PEPTIDE-N4-(N-ACETYL-BETA-GLUCOSAMINYL)ASPARAGINE AMIDASE A PROTEIN"/>
    <property type="match status" value="1"/>
</dbReference>
<gene>
    <name evidence="3" type="primary">PNAA_1</name>
    <name evidence="3" type="ORF">LHYA1_G004140</name>
</gene>
<evidence type="ECO:0000313" key="4">
    <source>
        <dbReference type="Proteomes" id="UP000431533"/>
    </source>
</evidence>
<dbReference type="GeneID" id="41984338"/>
<dbReference type="InterPro" id="IPR021102">
    <property type="entry name" value="PNGase_A"/>
</dbReference>
<feature type="transmembrane region" description="Helical" evidence="1">
    <location>
        <begin position="134"/>
        <end position="154"/>
    </location>
</feature>
<dbReference type="InterPro" id="IPR056948">
    <property type="entry name" value="PNGaseA_N"/>
</dbReference>
<dbReference type="Pfam" id="PF25156">
    <property type="entry name" value="PNGase_A_C"/>
    <property type="match status" value="1"/>
</dbReference>
<organism evidence="3 4">
    <name type="scientific">Lachnellula hyalina</name>
    <dbReference type="NCBI Taxonomy" id="1316788"/>
    <lineage>
        <taxon>Eukaryota</taxon>
        <taxon>Fungi</taxon>
        <taxon>Dikarya</taxon>
        <taxon>Ascomycota</taxon>
        <taxon>Pezizomycotina</taxon>
        <taxon>Leotiomycetes</taxon>
        <taxon>Helotiales</taxon>
        <taxon>Lachnaceae</taxon>
        <taxon>Lachnellula</taxon>
    </lineage>
</organism>